<name>A0A5B1CAC2_9BACT</name>
<comment type="caution">
    <text evidence="1">The sequence shown here is derived from an EMBL/GenBank/DDBJ whole genome shotgun (WGS) entry which is preliminary data.</text>
</comment>
<dbReference type="EMBL" id="VRLW01000001">
    <property type="protein sequence ID" value="KAA1258077.1"/>
    <property type="molecule type" value="Genomic_DNA"/>
</dbReference>
<evidence type="ECO:0000313" key="2">
    <source>
        <dbReference type="Proteomes" id="UP000322699"/>
    </source>
</evidence>
<protein>
    <submittedName>
        <fullName evidence="1">Uncharacterized protein</fullName>
    </submittedName>
</protein>
<gene>
    <name evidence="1" type="ORF">LF1_05920</name>
</gene>
<keyword evidence="2" id="KW-1185">Reference proteome</keyword>
<proteinExistence type="predicted"/>
<dbReference type="Proteomes" id="UP000322699">
    <property type="component" value="Unassembled WGS sequence"/>
</dbReference>
<sequence>MEMPLFKRLFDVAVYLESVFGKSTPAFQYIVTTTKAPPSFCTENEPHTRLILHGREDAGRLLKLTF</sequence>
<reference evidence="1 2" key="1">
    <citation type="submission" date="2019-08" db="EMBL/GenBank/DDBJ databases">
        <title>Deep-cultivation of Planctomycetes and their phenomic and genomic characterization uncovers novel biology.</title>
        <authorList>
            <person name="Wiegand S."/>
            <person name="Jogler M."/>
            <person name="Boedeker C."/>
            <person name="Pinto D."/>
            <person name="Vollmers J."/>
            <person name="Rivas-Marin E."/>
            <person name="Kohn T."/>
            <person name="Peeters S.H."/>
            <person name="Heuer A."/>
            <person name="Rast P."/>
            <person name="Oberbeckmann S."/>
            <person name="Bunk B."/>
            <person name="Jeske O."/>
            <person name="Meyerdierks A."/>
            <person name="Storesund J.E."/>
            <person name="Kallscheuer N."/>
            <person name="Luecker S."/>
            <person name="Lage O.M."/>
            <person name="Pohl T."/>
            <person name="Merkel B.J."/>
            <person name="Hornburger P."/>
            <person name="Mueller R.-W."/>
            <person name="Bruemmer F."/>
            <person name="Labrenz M."/>
            <person name="Spormann A.M."/>
            <person name="Op Den Camp H."/>
            <person name="Overmann J."/>
            <person name="Amann R."/>
            <person name="Jetten M.S.M."/>
            <person name="Mascher T."/>
            <person name="Medema M.H."/>
            <person name="Devos D.P."/>
            <person name="Kaster A.-K."/>
            <person name="Ovreas L."/>
            <person name="Rohde M."/>
            <person name="Galperin M.Y."/>
            <person name="Jogler C."/>
        </authorList>
    </citation>
    <scope>NUCLEOTIDE SEQUENCE [LARGE SCALE GENOMIC DNA]</scope>
    <source>
        <strain evidence="1 2">LF1</strain>
    </source>
</reference>
<dbReference type="AlphaFoldDB" id="A0A5B1CAC2"/>
<organism evidence="1 2">
    <name type="scientific">Rubripirellula obstinata</name>
    <dbReference type="NCBI Taxonomy" id="406547"/>
    <lineage>
        <taxon>Bacteria</taxon>
        <taxon>Pseudomonadati</taxon>
        <taxon>Planctomycetota</taxon>
        <taxon>Planctomycetia</taxon>
        <taxon>Pirellulales</taxon>
        <taxon>Pirellulaceae</taxon>
        <taxon>Rubripirellula</taxon>
    </lineage>
</organism>
<evidence type="ECO:0000313" key="1">
    <source>
        <dbReference type="EMBL" id="KAA1258077.1"/>
    </source>
</evidence>
<accession>A0A5B1CAC2</accession>